<organism evidence="2 3">
    <name type="scientific">Verruconis gallopava</name>
    <dbReference type="NCBI Taxonomy" id="253628"/>
    <lineage>
        <taxon>Eukaryota</taxon>
        <taxon>Fungi</taxon>
        <taxon>Dikarya</taxon>
        <taxon>Ascomycota</taxon>
        <taxon>Pezizomycotina</taxon>
        <taxon>Dothideomycetes</taxon>
        <taxon>Pleosporomycetidae</taxon>
        <taxon>Venturiales</taxon>
        <taxon>Sympoventuriaceae</taxon>
        <taxon>Verruconis</taxon>
    </lineage>
</organism>
<dbReference type="InterPro" id="IPR036047">
    <property type="entry name" value="F-box-like_dom_sf"/>
</dbReference>
<dbReference type="STRING" id="253628.A0A0D2B6Z5"/>
<dbReference type="VEuPathDB" id="FungiDB:PV09_02642"/>
<dbReference type="InterPro" id="IPR001810">
    <property type="entry name" value="F-box_dom"/>
</dbReference>
<dbReference type="RefSeq" id="XP_016216853.1">
    <property type="nucleotide sequence ID" value="XM_016355717.1"/>
</dbReference>
<dbReference type="Pfam" id="PF00646">
    <property type="entry name" value="F-box"/>
    <property type="match status" value="1"/>
</dbReference>
<evidence type="ECO:0000313" key="2">
    <source>
        <dbReference type="EMBL" id="KIW06984.1"/>
    </source>
</evidence>
<dbReference type="AlphaFoldDB" id="A0A0D2B6Z5"/>
<dbReference type="EMBL" id="KN847534">
    <property type="protein sequence ID" value="KIW06984.1"/>
    <property type="molecule type" value="Genomic_DNA"/>
</dbReference>
<evidence type="ECO:0000313" key="3">
    <source>
        <dbReference type="Proteomes" id="UP000053259"/>
    </source>
</evidence>
<dbReference type="OrthoDB" id="3971593at2759"/>
<proteinExistence type="predicted"/>
<reference evidence="2 3" key="1">
    <citation type="submission" date="2015-01" db="EMBL/GenBank/DDBJ databases">
        <title>The Genome Sequence of Ochroconis gallopava CBS43764.</title>
        <authorList>
            <consortium name="The Broad Institute Genomics Platform"/>
            <person name="Cuomo C."/>
            <person name="de Hoog S."/>
            <person name="Gorbushina A."/>
            <person name="Stielow B."/>
            <person name="Teixiera M."/>
            <person name="Abouelleil A."/>
            <person name="Chapman S.B."/>
            <person name="Priest M."/>
            <person name="Young S.K."/>
            <person name="Wortman J."/>
            <person name="Nusbaum C."/>
            <person name="Birren B."/>
        </authorList>
    </citation>
    <scope>NUCLEOTIDE SEQUENCE [LARGE SCALE GENOMIC DNA]</scope>
    <source>
        <strain evidence="2 3">CBS 43764</strain>
    </source>
</reference>
<dbReference type="GeneID" id="27310615"/>
<gene>
    <name evidence="2" type="ORF">PV09_02642</name>
</gene>
<sequence length="512" mass="58711">MSLSRAPDEVIQNIASHLSDQDLASLRASCRAARAAIDAHPYHFWMYRFREHFDMPRYPCSLEDLRDIYQARRKALRSAPHFGTGRTAQENECMKQLIDIALDANPVSINEYGVPDCKNFEVLDRFILTTNILQSIFQRIMFNGKAVTFKYGRKISKKARNASGFDNRNVTTMQLFQLIMTPRCLSFFIPYPRVYSFPASQRAVYMDLVSAPLFGGKYGLEVNIEWALHVVNFFRFHVLGRTPATLYSAFSDLDEKYEGTEMPQMWKQRLSSNAGTTPLGTHWKGSYSYISELDIKELRLDKFFGNRVYEDHNVDLGKKGIQELEMNFPGRPTVWPEIFEKHLHGDSFIEGAFRKAYIEWNGPFAMRNTRSTVPSFLGPLDAQQLKSVYFDAHGWDDENFWGSGFINMLPTQMGIPGFKRIVMMKYFPDSNNQIDMSALWAYEGVVLPGDQIIVGRWWSPNTPIDRSKVYSGPFIFWNTDCGAKYQQAQVQAVLAKSKATKDDSDTSSSSYS</sequence>
<dbReference type="RefSeq" id="XP_016216852.1">
    <property type="nucleotide sequence ID" value="XM_016355716.1"/>
</dbReference>
<evidence type="ECO:0000259" key="1">
    <source>
        <dbReference type="PROSITE" id="PS50181"/>
    </source>
</evidence>
<dbReference type="SUPFAM" id="SSF81383">
    <property type="entry name" value="F-box domain"/>
    <property type="match status" value="1"/>
</dbReference>
<dbReference type="PROSITE" id="PS50181">
    <property type="entry name" value="FBOX"/>
    <property type="match status" value="1"/>
</dbReference>
<accession>A0A0D2B6Z5</accession>
<protein>
    <recommendedName>
        <fullName evidence="1">F-box domain-containing protein</fullName>
    </recommendedName>
</protein>
<feature type="domain" description="F-box" evidence="1">
    <location>
        <begin position="1"/>
        <end position="48"/>
    </location>
</feature>
<dbReference type="EMBL" id="KN847534">
    <property type="protein sequence ID" value="KIW06983.1"/>
    <property type="molecule type" value="Genomic_DNA"/>
</dbReference>
<dbReference type="Proteomes" id="UP000053259">
    <property type="component" value="Unassembled WGS sequence"/>
</dbReference>
<dbReference type="HOGENOM" id="CLU_030054_1_0_1"/>
<name>A0A0D2B6Z5_9PEZI</name>
<keyword evidence="3" id="KW-1185">Reference proteome</keyword>